<reference evidence="5 6" key="1">
    <citation type="submission" date="2021-02" db="EMBL/GenBank/DDBJ databases">
        <title>Niveibacterium changnyeongensis HC41.</title>
        <authorList>
            <person name="Kang M."/>
        </authorList>
    </citation>
    <scope>NUCLEOTIDE SEQUENCE [LARGE SCALE GENOMIC DNA]</scope>
    <source>
        <strain evidence="5 6">HC41</strain>
    </source>
</reference>
<evidence type="ECO:0000313" key="6">
    <source>
        <dbReference type="Proteomes" id="UP000663570"/>
    </source>
</evidence>
<organism evidence="5 6">
    <name type="scientific">Niveibacterium microcysteis</name>
    <dbReference type="NCBI Taxonomy" id="2811415"/>
    <lineage>
        <taxon>Bacteria</taxon>
        <taxon>Pseudomonadati</taxon>
        <taxon>Pseudomonadota</taxon>
        <taxon>Betaproteobacteria</taxon>
        <taxon>Rhodocyclales</taxon>
        <taxon>Rhodocyclaceae</taxon>
        <taxon>Niveibacterium</taxon>
    </lineage>
</organism>
<dbReference type="PANTHER" id="PTHR11122">
    <property type="entry name" value="APOSPORY-ASSOCIATED PROTEIN C-RELATED"/>
    <property type="match status" value="1"/>
</dbReference>
<dbReference type="Gene3D" id="2.70.98.10">
    <property type="match status" value="1"/>
</dbReference>
<sequence length="281" mass="31056">MNDAVQHIEFNGLPAIRLTARDGAQVTIMRHGAQVISWIPAGGEERLFLSERARFEAGVPIRGGIPVCFPQFGSRGPLPKHGFVRTVAWDVDAARAEKDFATATLSISDDDISRAIWPHAFRAELTVVVTGQRLDVELGVHNPGDEPLRFTCALHSYLATKEVEESKIEGLRGLRYLDATRGTEHKETGTELMIEAETDRIYFDATKPLLLSEHRRALGVSAENLPDAVIWNPWEHLSAALPDMTPLGFRRMLCIEHGAIGKPVELAPGGEWWGRQSLVAL</sequence>
<evidence type="ECO:0000313" key="5">
    <source>
        <dbReference type="EMBL" id="QSI78895.1"/>
    </source>
</evidence>
<accession>A0ABX7MDU7</accession>
<dbReference type="SUPFAM" id="SSF74650">
    <property type="entry name" value="Galactose mutarotase-like"/>
    <property type="match status" value="1"/>
</dbReference>
<dbReference type="CDD" id="cd09020">
    <property type="entry name" value="D-hex-6-P-epi_like"/>
    <property type="match status" value="1"/>
</dbReference>
<dbReference type="PANTHER" id="PTHR11122:SF13">
    <property type="entry name" value="GLUCOSE-6-PHOSPHATE 1-EPIMERASE"/>
    <property type="match status" value="1"/>
</dbReference>
<evidence type="ECO:0000256" key="3">
    <source>
        <dbReference type="ARBA" id="ARBA00023235"/>
    </source>
</evidence>
<dbReference type="Pfam" id="PF01263">
    <property type="entry name" value="Aldose_epim"/>
    <property type="match status" value="1"/>
</dbReference>
<comment type="catalytic activity">
    <reaction evidence="1">
        <text>alpha-D-glucose 6-phosphate = beta-D-glucose 6-phosphate</text>
        <dbReference type="Rhea" id="RHEA:16249"/>
        <dbReference type="ChEBI" id="CHEBI:58225"/>
        <dbReference type="ChEBI" id="CHEBI:58247"/>
        <dbReference type="EC" id="5.1.3.15"/>
    </reaction>
</comment>
<dbReference type="Proteomes" id="UP000663570">
    <property type="component" value="Chromosome"/>
</dbReference>
<keyword evidence="3 4" id="KW-0413">Isomerase</keyword>
<dbReference type="PIRSF" id="PIRSF016020">
    <property type="entry name" value="PHexose_mutarotase"/>
    <property type="match status" value="1"/>
</dbReference>
<dbReference type="EMBL" id="CP071060">
    <property type="protein sequence ID" value="QSI78895.1"/>
    <property type="molecule type" value="Genomic_DNA"/>
</dbReference>
<evidence type="ECO:0000256" key="1">
    <source>
        <dbReference type="ARBA" id="ARBA00001096"/>
    </source>
</evidence>
<dbReference type="RefSeq" id="WP_206256232.1">
    <property type="nucleotide sequence ID" value="NZ_CP071060.1"/>
</dbReference>
<comment type="similarity">
    <text evidence="2 4">Belongs to the glucose-6-phosphate 1-epimerase family.</text>
</comment>
<evidence type="ECO:0000256" key="4">
    <source>
        <dbReference type="PIRNR" id="PIRNR016020"/>
    </source>
</evidence>
<protein>
    <recommendedName>
        <fullName evidence="4">Putative glucose-6-phosphate 1-epimerase</fullName>
        <ecNumber evidence="4">5.1.3.15</ecNumber>
    </recommendedName>
</protein>
<dbReference type="InterPro" id="IPR008183">
    <property type="entry name" value="Aldose_1/G6P_1-epimerase"/>
</dbReference>
<dbReference type="InterPro" id="IPR025532">
    <property type="entry name" value="G6P_1-epimerase"/>
</dbReference>
<evidence type="ECO:0000256" key="2">
    <source>
        <dbReference type="ARBA" id="ARBA00005866"/>
    </source>
</evidence>
<proteinExistence type="inferred from homology"/>
<dbReference type="InterPro" id="IPR011013">
    <property type="entry name" value="Gal_mutarotase_sf_dom"/>
</dbReference>
<gene>
    <name evidence="5" type="ORF">JY500_09900</name>
</gene>
<dbReference type="EC" id="5.1.3.15" evidence="4"/>
<keyword evidence="6" id="KW-1185">Reference proteome</keyword>
<dbReference type="InterPro" id="IPR014718">
    <property type="entry name" value="GH-type_carb-bd"/>
</dbReference>
<name>A0ABX7MDU7_9RHOO</name>